<dbReference type="EMBL" id="JACXVP010000009">
    <property type="protein sequence ID" value="KAG5588340.1"/>
    <property type="molecule type" value="Genomic_DNA"/>
</dbReference>
<dbReference type="EC" id="2.5.1.18" evidence="4"/>
<keyword evidence="11" id="KW-0812">Transmembrane</keyword>
<evidence type="ECO:0000313" key="15">
    <source>
        <dbReference type="Proteomes" id="UP000824120"/>
    </source>
</evidence>
<dbReference type="Proteomes" id="UP000824120">
    <property type="component" value="Chromosome 9"/>
</dbReference>
<evidence type="ECO:0000259" key="12">
    <source>
        <dbReference type="PROSITE" id="PS50404"/>
    </source>
</evidence>
<keyword evidence="15" id="KW-1185">Reference proteome</keyword>
<dbReference type="OrthoDB" id="4951845at2759"/>
<dbReference type="Gene3D" id="1.20.1050.10">
    <property type="match status" value="2"/>
</dbReference>
<evidence type="ECO:0000256" key="3">
    <source>
        <dbReference type="ARBA" id="ARBA00009929"/>
    </source>
</evidence>
<keyword evidence="6" id="KW-0964">Secreted</keyword>
<organism evidence="14 15">
    <name type="scientific">Solanum commersonii</name>
    <name type="common">Commerson's wild potato</name>
    <name type="synonym">Commerson's nightshade</name>
    <dbReference type="NCBI Taxonomy" id="4109"/>
    <lineage>
        <taxon>Eukaryota</taxon>
        <taxon>Viridiplantae</taxon>
        <taxon>Streptophyta</taxon>
        <taxon>Embryophyta</taxon>
        <taxon>Tracheophyta</taxon>
        <taxon>Spermatophyta</taxon>
        <taxon>Magnoliopsida</taxon>
        <taxon>eudicotyledons</taxon>
        <taxon>Gunneridae</taxon>
        <taxon>Pentapetalae</taxon>
        <taxon>asterids</taxon>
        <taxon>lamiids</taxon>
        <taxon>Solanales</taxon>
        <taxon>Solanaceae</taxon>
        <taxon>Solanoideae</taxon>
        <taxon>Solaneae</taxon>
        <taxon>Solanum</taxon>
    </lineage>
</organism>
<feature type="domain" description="GST C-terminal" evidence="13">
    <location>
        <begin position="338"/>
        <end position="463"/>
    </location>
</feature>
<feature type="domain" description="GST C-terminal" evidence="13">
    <location>
        <begin position="121"/>
        <end position="255"/>
    </location>
</feature>
<dbReference type="GO" id="GO:0005737">
    <property type="term" value="C:cytoplasm"/>
    <property type="evidence" value="ECO:0007669"/>
    <property type="project" value="TreeGrafter"/>
</dbReference>
<dbReference type="SFLD" id="SFLDG01152">
    <property type="entry name" value="Main.3:_Omega-_and_Tau-like"/>
    <property type="match status" value="2"/>
</dbReference>
<keyword evidence="11" id="KW-0472">Membrane</keyword>
<dbReference type="InterPro" id="IPR036282">
    <property type="entry name" value="Glutathione-S-Trfase_C_sf"/>
</dbReference>
<evidence type="ECO:0000256" key="9">
    <source>
        <dbReference type="ARBA" id="ARBA00047960"/>
    </source>
</evidence>
<dbReference type="InterPro" id="IPR045073">
    <property type="entry name" value="Omega/Tau-like"/>
</dbReference>
<comment type="catalytic activity">
    <reaction evidence="9">
        <text>RX + glutathione = an S-substituted glutathione + a halide anion + H(+)</text>
        <dbReference type="Rhea" id="RHEA:16437"/>
        <dbReference type="ChEBI" id="CHEBI:15378"/>
        <dbReference type="ChEBI" id="CHEBI:16042"/>
        <dbReference type="ChEBI" id="CHEBI:17792"/>
        <dbReference type="ChEBI" id="CHEBI:57925"/>
        <dbReference type="ChEBI" id="CHEBI:90779"/>
        <dbReference type="EC" id="2.5.1.18"/>
    </reaction>
</comment>
<comment type="similarity">
    <text evidence="3">Belongs to the GST superfamily. HSP26 family.</text>
</comment>
<dbReference type="SFLD" id="SFLDG00358">
    <property type="entry name" value="Main_(cytGST)"/>
    <property type="match status" value="2"/>
</dbReference>
<dbReference type="Gene3D" id="3.40.30.10">
    <property type="entry name" value="Glutaredoxin"/>
    <property type="match status" value="2"/>
</dbReference>
<dbReference type="GO" id="GO:0004364">
    <property type="term" value="F:glutathione transferase activity"/>
    <property type="evidence" value="ECO:0007669"/>
    <property type="project" value="UniProtKB-EC"/>
</dbReference>
<dbReference type="SFLD" id="SFLDS00019">
    <property type="entry name" value="Glutathione_Transferase_(cytos"/>
    <property type="match status" value="2"/>
</dbReference>
<dbReference type="FunFam" id="1.20.1050.10:FF:000012">
    <property type="entry name" value="Tau class glutathione S-transferase"/>
    <property type="match status" value="2"/>
</dbReference>
<sequence length="667" mass="78062">MHLVVLVFIVTFIGVQSSNFLIFLFWSFWFLNLSKMEEVKLHGTSYNLFTYRVVWALKLKGIPFEYIEEEHSNKGSLIMKYNPAFKRFPILFHGEKVISESMVIIEYIEDTWPQNPLLPIDPLDRSIARFWVKFAGDKGACIGAMYYTSGEKQEKAIEETIEMLKIIEEQAFIGDQENIFFGGEKIGIVDLAFGIIPHWLEIIEDIIGVKLLEPNLFPNLLNWVQNFKEEQIIKENLPNYDEIKLKKTLEMDQDLKLHGSWVSPYSLRIIWALKLKGLSYEYIEEDLANKSDLLLKYNPIFKKIPILVHDGKPICESMIILEYLDQIWPNQYPLLPIDPYERALARFWVNYFEQKSVSLWMIFRLKGEEQEKAVKDSLEMLKIIEENAFKNQKNNIFFIGGKIGIVDIAFGWICHWLKIIEDVGGVKLIEENSFPNLQNWMKKFKEVPLIKEIDGIEKNDPQLIYHCASGSDDLGKHYPKFNDDFHFSFKRNIFFETVFFCHFWWGKKDIRFEVYRETGACGHETGGSNKGICYWLVKEDGFYFAINDNPPPSAFVRKFVDGIEKNDPPIKFHCASGNDDLGIHYPKFNDDFHFKFGFNVLRETVFFCHFWWGTKDAVFEVYRDSGNCGAEGGLDSGICYWLIKEDGFYFSPKYNPPASELIRKYGW</sequence>
<gene>
    <name evidence="14" type="ORF">H5410_048774</name>
</gene>
<proteinExistence type="inferred from homology"/>
<feature type="domain" description="GST N-terminal" evidence="12">
    <location>
        <begin position="253"/>
        <end position="332"/>
    </location>
</feature>
<keyword evidence="7" id="KW-0808">Transferase</keyword>
<dbReference type="CDD" id="cd03185">
    <property type="entry name" value="GST_C_Tau"/>
    <property type="match status" value="2"/>
</dbReference>
<dbReference type="PROSITE" id="PS50404">
    <property type="entry name" value="GST_NTER"/>
    <property type="match status" value="2"/>
</dbReference>
<feature type="transmembrane region" description="Helical" evidence="11">
    <location>
        <begin position="6"/>
        <end position="31"/>
    </location>
</feature>
<reference evidence="14 15" key="1">
    <citation type="submission" date="2020-09" db="EMBL/GenBank/DDBJ databases">
        <title>De no assembly of potato wild relative species, Solanum commersonii.</title>
        <authorList>
            <person name="Cho K."/>
        </authorList>
    </citation>
    <scope>NUCLEOTIDE SEQUENCE [LARGE SCALE GENOMIC DNA]</scope>
    <source>
        <strain evidence="14">LZ3.2</strain>
        <tissue evidence="14">Leaf</tissue>
    </source>
</reference>
<dbReference type="InterPro" id="IPR004046">
    <property type="entry name" value="GST_C"/>
</dbReference>
<dbReference type="Pfam" id="PF02798">
    <property type="entry name" value="GST_N"/>
    <property type="match status" value="2"/>
</dbReference>
<dbReference type="InterPro" id="IPR036249">
    <property type="entry name" value="Thioredoxin-like_sf"/>
</dbReference>
<evidence type="ECO:0000256" key="7">
    <source>
        <dbReference type="ARBA" id="ARBA00022679"/>
    </source>
</evidence>
<evidence type="ECO:0000256" key="4">
    <source>
        <dbReference type="ARBA" id="ARBA00012452"/>
    </source>
</evidence>
<dbReference type="PROSITE" id="PS50405">
    <property type="entry name" value="GST_CTER"/>
    <property type="match status" value="2"/>
</dbReference>
<dbReference type="FunFam" id="3.40.30.10:FF:000014">
    <property type="entry name" value="Tau class glutathione S-transferase"/>
    <property type="match status" value="1"/>
</dbReference>
<dbReference type="InterPro" id="IPR040079">
    <property type="entry name" value="Glutathione_S-Trfase"/>
</dbReference>
<dbReference type="AlphaFoldDB" id="A0A9J5XM02"/>
<dbReference type="InterPro" id="IPR004045">
    <property type="entry name" value="Glutathione_S-Trfase_N"/>
</dbReference>
<keyword evidence="5" id="KW-0713">Self-incompatibility</keyword>
<dbReference type="PANTHER" id="PTHR11260:SF679">
    <property type="entry name" value="GLUTATHIONE TRANSFERASE"/>
    <property type="match status" value="1"/>
</dbReference>
<evidence type="ECO:0000256" key="5">
    <source>
        <dbReference type="ARBA" id="ARBA00022471"/>
    </source>
</evidence>
<evidence type="ECO:0000256" key="1">
    <source>
        <dbReference type="ARBA" id="ARBA00004613"/>
    </source>
</evidence>
<evidence type="ECO:0000256" key="8">
    <source>
        <dbReference type="ARBA" id="ARBA00022729"/>
    </source>
</evidence>
<evidence type="ECO:0000313" key="14">
    <source>
        <dbReference type="EMBL" id="KAG5588340.1"/>
    </source>
</evidence>
<keyword evidence="11" id="KW-1133">Transmembrane helix</keyword>
<accession>A0A9J5XM02</accession>
<dbReference type="Pfam" id="PF00043">
    <property type="entry name" value="GST_C"/>
    <property type="match status" value="1"/>
</dbReference>
<comment type="caution">
    <text evidence="14">The sequence shown here is derived from an EMBL/GenBank/DDBJ whole genome shotgun (WGS) entry which is preliminary data.</text>
</comment>
<evidence type="ECO:0000259" key="13">
    <source>
        <dbReference type="PROSITE" id="PS50405"/>
    </source>
</evidence>
<dbReference type="InterPro" id="IPR010987">
    <property type="entry name" value="Glutathione-S-Trfase_C-like"/>
</dbReference>
<dbReference type="GO" id="GO:0060320">
    <property type="term" value="P:rejection of self pollen"/>
    <property type="evidence" value="ECO:0007669"/>
    <property type="project" value="UniProtKB-KW"/>
</dbReference>
<evidence type="ECO:0000256" key="2">
    <source>
        <dbReference type="ARBA" id="ARBA00005581"/>
    </source>
</evidence>
<dbReference type="GO" id="GO:0006749">
    <property type="term" value="P:glutathione metabolic process"/>
    <property type="evidence" value="ECO:0007669"/>
    <property type="project" value="InterPro"/>
</dbReference>
<name>A0A9J5XM02_SOLCO</name>
<feature type="domain" description="GST N-terminal" evidence="12">
    <location>
        <begin position="37"/>
        <end position="116"/>
    </location>
</feature>
<keyword evidence="8" id="KW-0732">Signal</keyword>
<protein>
    <recommendedName>
        <fullName evidence="10">Probable glutathione S-transferase</fullName>
        <ecNumber evidence="4">2.5.1.18</ecNumber>
    </recommendedName>
</protein>
<dbReference type="SUPFAM" id="SSF52833">
    <property type="entry name" value="Thioredoxin-like"/>
    <property type="match status" value="2"/>
</dbReference>
<dbReference type="SUPFAM" id="SSF47616">
    <property type="entry name" value="GST C-terminal domain-like"/>
    <property type="match status" value="2"/>
</dbReference>
<comment type="similarity">
    <text evidence="2">Belongs to the plant self-incompatibility (S1) protein family.</text>
</comment>
<dbReference type="PANTHER" id="PTHR11260">
    <property type="entry name" value="GLUTATHIONE S-TRANSFERASE, GST, SUPERFAMILY, GST DOMAIN CONTAINING"/>
    <property type="match status" value="1"/>
</dbReference>
<comment type="subcellular location">
    <subcellularLocation>
        <location evidence="1">Secreted</location>
    </subcellularLocation>
</comment>
<dbReference type="InterPro" id="IPR010264">
    <property type="entry name" value="Self-incomp_S1"/>
</dbReference>
<evidence type="ECO:0000256" key="6">
    <source>
        <dbReference type="ARBA" id="ARBA00022525"/>
    </source>
</evidence>
<dbReference type="Pfam" id="PF05938">
    <property type="entry name" value="Self-incomp_S1"/>
    <property type="match status" value="2"/>
</dbReference>
<evidence type="ECO:0000256" key="11">
    <source>
        <dbReference type="SAM" id="Phobius"/>
    </source>
</evidence>
<evidence type="ECO:0000256" key="10">
    <source>
        <dbReference type="ARBA" id="ARBA00071370"/>
    </source>
</evidence>
<dbReference type="CDD" id="cd03058">
    <property type="entry name" value="GST_N_Tau"/>
    <property type="match status" value="1"/>
</dbReference>
<dbReference type="InterPro" id="IPR045074">
    <property type="entry name" value="GST_C_Tau"/>
</dbReference>
<dbReference type="GO" id="GO:0005576">
    <property type="term" value="C:extracellular region"/>
    <property type="evidence" value="ECO:0007669"/>
    <property type="project" value="UniProtKB-SubCell"/>
</dbReference>